<protein>
    <submittedName>
        <fullName evidence="1">Medium-chain fatty acid-CoA ligase faa2</fullName>
        <ecNumber evidence="1">6.2.1.3</ecNumber>
    </submittedName>
</protein>
<dbReference type="Proteomes" id="UP001139981">
    <property type="component" value="Unassembled WGS sequence"/>
</dbReference>
<keyword evidence="1" id="KW-0436">Ligase</keyword>
<evidence type="ECO:0000313" key="1">
    <source>
        <dbReference type="EMBL" id="KAJ2896498.1"/>
    </source>
</evidence>
<evidence type="ECO:0000313" key="2">
    <source>
        <dbReference type="Proteomes" id="UP001139981"/>
    </source>
</evidence>
<proteinExistence type="predicted"/>
<organism evidence="1 2">
    <name type="scientific">Coemansia aciculifera</name>
    <dbReference type="NCBI Taxonomy" id="417176"/>
    <lineage>
        <taxon>Eukaryota</taxon>
        <taxon>Fungi</taxon>
        <taxon>Fungi incertae sedis</taxon>
        <taxon>Zoopagomycota</taxon>
        <taxon>Kickxellomycotina</taxon>
        <taxon>Kickxellomycetes</taxon>
        <taxon>Kickxellales</taxon>
        <taxon>Kickxellaceae</taxon>
        <taxon>Coemansia</taxon>
    </lineage>
</organism>
<sequence>MSFKVPGSEIPGYSAIYRNSQFEDGTQGTEFAHITTAYELFQHQLALAPKSEFLGTRQFNPADGSHGAYEWMTTTDAANYVKDFGSGLDHVFAKHAPDSRGAAGQQPVGIYSVNRAEWLLTEFSALRSRRYTVGICINVNLNFIDYVINHADLSVVVCSLDMISSMLDRTILTPCLRVIISMDRLDCSRPNSATRAYCAETADIALRKRAEELGITLLDMDEVVEMGRTAPTDAQLPKPEDIYTICYTSGTTGAQKGVITSHTGFVHATRGLYFTVRLSDSTHLSYASLAHSMDRYASYTLMFGGVRIGFLGGDFTRIVDDMQALRPTIIFGFPMLLNVIYDKMAKATIGASGIKGLMSRFAYRSKQKHLASTGKLDHWLWDRLVFSKLAAVLGGRIKTIASGSSSLNAEVMDFVRIALSCRVGQGYGLTETMASGTGQPMGDHTSGNIGVPNPGTDIRLRSRPELGYLVTDSPCPRGELMIRSKSVLVEYHKQPEKTLEAMDGEWLVSGDIVQINPTGTFSFISRAGNLFKNHLSYWISPERLEDIYSQHQLVKATFVHGSGSYYKLVAVVVPDAAEFLPWARTLAKLPEASLEELCANAAVVQAFLQTLDAHADLNSLFPVEKLGAIFIEPTPFREKNCDLYTSMLKLRRKEVVKHYDEQLQRMFTEVGKV</sequence>
<keyword evidence="2" id="KW-1185">Reference proteome</keyword>
<accession>A0ACC1M4S5</accession>
<dbReference type="EMBL" id="JANBVB010000191">
    <property type="protein sequence ID" value="KAJ2896498.1"/>
    <property type="molecule type" value="Genomic_DNA"/>
</dbReference>
<gene>
    <name evidence="1" type="primary">FAA2_5</name>
    <name evidence="1" type="ORF">IWW38_002001</name>
</gene>
<reference evidence="1" key="1">
    <citation type="submission" date="2022-07" db="EMBL/GenBank/DDBJ databases">
        <title>Phylogenomic reconstructions and comparative analyses of Kickxellomycotina fungi.</title>
        <authorList>
            <person name="Reynolds N.K."/>
            <person name="Stajich J.E."/>
            <person name="Barry K."/>
            <person name="Grigoriev I.V."/>
            <person name="Crous P."/>
            <person name="Smith M.E."/>
        </authorList>
    </citation>
    <scope>NUCLEOTIDE SEQUENCE</scope>
    <source>
        <strain evidence="1">CBS 190363</strain>
    </source>
</reference>
<dbReference type="EC" id="6.2.1.3" evidence="1"/>
<comment type="caution">
    <text evidence="1">The sequence shown here is derived from an EMBL/GenBank/DDBJ whole genome shotgun (WGS) entry which is preliminary data.</text>
</comment>
<name>A0ACC1M4S5_9FUNG</name>